<gene>
    <name evidence="1" type="ORF">CCMP2556_LOCUS17505</name>
</gene>
<sequence length="382" mass="43161">MVTSFASLVVGNCSPFDNRYVTYCVDNNRACPETLDCLDSWLAWSYTELMNGKWVEHGPWSEALPSRSSKGGKLIAGGYRGILCVMRGDEKFVQKAFHMRVSWVSEQVCWMCCASRVRDSLNLYTYFGPGATHRLSLISLSDFISDISKGCAWIRVPGFQPEMLFYDFLHVFDLTMVPDAAATALVELSEDDSVWPGQSVDDRLRYAHVQFVKLCREQKIRLSESVILARWLMGITVAIAVKRPDDEHAQLRAAVFINAVAIRQAVSLSHGPILPPHCIRKLQTANYLLHSAINWLAQGAIAAGHLRWKIRPKLHKLDHICLDQAPLLSPLWTSTYGDEDMVGKVKQFAMMAKPHLLGRQVLLRYASYVCCRWLRQLEGQKG</sequence>
<keyword evidence="2" id="KW-1185">Reference proteome</keyword>
<evidence type="ECO:0000313" key="2">
    <source>
        <dbReference type="Proteomes" id="UP001642484"/>
    </source>
</evidence>
<comment type="caution">
    <text evidence="1">The sequence shown here is derived from an EMBL/GenBank/DDBJ whole genome shotgun (WGS) entry which is preliminary data.</text>
</comment>
<reference evidence="1 2" key="1">
    <citation type="submission" date="2024-02" db="EMBL/GenBank/DDBJ databases">
        <authorList>
            <person name="Chen Y."/>
            <person name="Shah S."/>
            <person name="Dougan E. K."/>
            <person name="Thang M."/>
            <person name="Chan C."/>
        </authorList>
    </citation>
    <scope>NUCLEOTIDE SEQUENCE [LARGE SCALE GENOMIC DNA]</scope>
</reference>
<evidence type="ECO:0000313" key="1">
    <source>
        <dbReference type="EMBL" id="CAK9029493.1"/>
    </source>
</evidence>
<dbReference type="EMBL" id="CAXAMN010009668">
    <property type="protein sequence ID" value="CAK9029493.1"/>
    <property type="molecule type" value="Genomic_DNA"/>
</dbReference>
<organism evidence="1 2">
    <name type="scientific">Durusdinium trenchii</name>
    <dbReference type="NCBI Taxonomy" id="1381693"/>
    <lineage>
        <taxon>Eukaryota</taxon>
        <taxon>Sar</taxon>
        <taxon>Alveolata</taxon>
        <taxon>Dinophyceae</taxon>
        <taxon>Suessiales</taxon>
        <taxon>Symbiodiniaceae</taxon>
        <taxon>Durusdinium</taxon>
    </lineage>
</organism>
<dbReference type="Proteomes" id="UP001642484">
    <property type="component" value="Unassembled WGS sequence"/>
</dbReference>
<protein>
    <submittedName>
        <fullName evidence="1">Uncharacterized protein</fullName>
    </submittedName>
</protein>
<name>A0ABP0KTF9_9DINO</name>
<accession>A0ABP0KTF9</accession>
<proteinExistence type="predicted"/>